<evidence type="ECO:0000259" key="7">
    <source>
        <dbReference type="Pfam" id="PF23763"/>
    </source>
</evidence>
<evidence type="ECO:0000259" key="8">
    <source>
        <dbReference type="Pfam" id="PF23764"/>
    </source>
</evidence>
<dbReference type="EMBL" id="AMCI01009028">
    <property type="protein sequence ID" value="EJW90136.1"/>
    <property type="molecule type" value="Genomic_DNA"/>
</dbReference>
<reference evidence="9" key="1">
    <citation type="journal article" date="2012" name="PLoS ONE">
        <title>Gene sets for utilization of primary and secondary nutrition supplies in the distal gut of endangered iberian lynx.</title>
        <authorList>
            <person name="Alcaide M."/>
            <person name="Messina E."/>
            <person name="Richter M."/>
            <person name="Bargiela R."/>
            <person name="Peplies J."/>
            <person name="Huws S.A."/>
            <person name="Newbold C.J."/>
            <person name="Golyshin P.N."/>
            <person name="Simon M.A."/>
            <person name="Lopez G."/>
            <person name="Yakimov M.M."/>
            <person name="Ferrer M."/>
        </authorList>
    </citation>
    <scope>NUCLEOTIDE SEQUENCE</scope>
</reference>
<protein>
    <recommendedName>
        <fullName evidence="10">Alpha-1,3-galactosidase B</fullName>
    </recommendedName>
</protein>
<keyword evidence="4" id="KW-0677">Repeat</keyword>
<comment type="catalytic activity">
    <reaction evidence="2">
        <text>Hydrolysis of terminal, non-reducing branched (1-&gt;3)-alpha-D-galactosidic residues, producing free D-galactose.</text>
        <dbReference type="EC" id="3.2.1.n1"/>
    </reaction>
</comment>
<dbReference type="SUPFAM" id="SSF51126">
    <property type="entry name" value="Pectin lyase-like"/>
    <property type="match status" value="1"/>
</dbReference>
<dbReference type="Pfam" id="PF23764">
    <property type="entry name" value="Beta-barrel_GLAA-B_II"/>
    <property type="match status" value="1"/>
</dbReference>
<evidence type="ECO:0000256" key="2">
    <source>
        <dbReference type="ARBA" id="ARBA00001271"/>
    </source>
</evidence>
<feature type="domain" description="GLAA-B beta-barrel" evidence="8">
    <location>
        <begin position="352"/>
        <end position="421"/>
    </location>
</feature>
<evidence type="ECO:0000256" key="6">
    <source>
        <dbReference type="ARBA" id="ARBA00023295"/>
    </source>
</evidence>
<evidence type="ECO:0000313" key="9">
    <source>
        <dbReference type="EMBL" id="EJW90136.1"/>
    </source>
</evidence>
<evidence type="ECO:0000256" key="3">
    <source>
        <dbReference type="ARBA" id="ARBA00022729"/>
    </source>
</evidence>
<feature type="domain" description="GLAA-B beta-barrel" evidence="7">
    <location>
        <begin position="150"/>
        <end position="243"/>
    </location>
</feature>
<comment type="caution">
    <text evidence="9">The sequence shown here is derived from an EMBL/GenBank/DDBJ whole genome shotgun (WGS) entry which is preliminary data.</text>
</comment>
<dbReference type="InterPro" id="IPR011050">
    <property type="entry name" value="Pectin_lyase_fold/virulence"/>
</dbReference>
<organism evidence="9">
    <name type="scientific">gut metagenome</name>
    <dbReference type="NCBI Taxonomy" id="749906"/>
    <lineage>
        <taxon>unclassified sequences</taxon>
        <taxon>metagenomes</taxon>
        <taxon>organismal metagenomes</taxon>
    </lineage>
</organism>
<dbReference type="Gene3D" id="2.160.20.10">
    <property type="entry name" value="Single-stranded right-handed beta-helix, Pectin lyase-like"/>
    <property type="match status" value="1"/>
</dbReference>
<evidence type="ECO:0000256" key="4">
    <source>
        <dbReference type="ARBA" id="ARBA00022737"/>
    </source>
</evidence>
<keyword evidence="6" id="KW-0326">Glycosidase</keyword>
<evidence type="ECO:0000256" key="5">
    <source>
        <dbReference type="ARBA" id="ARBA00022801"/>
    </source>
</evidence>
<keyword evidence="3" id="KW-0732">Signal</keyword>
<evidence type="ECO:0000256" key="1">
    <source>
        <dbReference type="ARBA" id="ARBA00001255"/>
    </source>
</evidence>
<comment type="catalytic activity">
    <reaction evidence="1">
        <text>Hydrolysis of terminal, non-reducing alpha-D-galactose residues in alpha-D-galactosides, including galactose oligosaccharides, galactomannans and galactolipids.</text>
        <dbReference type="EC" id="3.2.1.22"/>
    </reaction>
</comment>
<dbReference type="Pfam" id="PF23763">
    <property type="entry name" value="Beta-barrel_GLAA-B_I"/>
    <property type="match status" value="1"/>
</dbReference>
<name>J9F5G3_9ZZZZ</name>
<accession>J9F5G3</accession>
<dbReference type="InterPro" id="IPR012334">
    <property type="entry name" value="Pectin_lyas_fold"/>
</dbReference>
<proteinExistence type="predicted"/>
<dbReference type="InterPro" id="IPR057275">
    <property type="entry name" value="Beta-barrel_GLAA-B_I"/>
</dbReference>
<dbReference type="GO" id="GO:0004557">
    <property type="term" value="F:alpha-galactosidase activity"/>
    <property type="evidence" value="ECO:0007669"/>
    <property type="project" value="UniProtKB-EC"/>
</dbReference>
<sequence>MTFSTKVLCSLAMLLVPYQVDARKLEFRMADFGIRPNQPTDSLLTSKLHKALEEIRQKVAEGDRVVLKFENGRYDFHASDAPAYELYISNHDQNQPKRVGFMLDGWNNLVVEGNDADFIYHGRMIPLVIKQSTNCTLKDLSIDFENPQIAQVQVVKNQGTEGITFEVAPWVKYRINDKGYFETYGEGWTNLQTSGIAFERDTKHIVYNTSDLGVNTAGVKDLGGRQLLAPNWKDARLVPGTVVALRSWYRPCPGIFLANNNQTTLDDVKVHYAEGMGLLAQRCTDITLKDFGVCLRDEDDPRYFTTQADATHFSQCKGMIRSVGGLYEGMMDDAINIHGVYLKVKERIDNQTLRCSYEHGQAYGFDWGDACDKVTFVRSATMEDLNHRNVIEKIEPAGQKEVKGYREFIIRFAQPLPASIDGKEAMGIENLTWTPEVLFKRNIVRNNRARGALFSSPKRTICEDNLFDHTSGTAILLCGDCNGWYESGAVRDLVIRRNTFINALTNMFQFTNAVISIYPEIPQLEQQQAAFHGGNARSIVIENNSFDTFDAPLLYAKSVKGLVFRKNYLRKNKDYKPFHWNQKPILLEHCTDTLIEEPKAKP</sequence>
<gene>
    <name evidence="9" type="ORF">EVA_21759</name>
</gene>
<keyword evidence="5" id="KW-0378">Hydrolase</keyword>
<dbReference type="AlphaFoldDB" id="J9F5G3"/>
<dbReference type="InterPro" id="IPR056441">
    <property type="entry name" value="Beta-barrel_GLAA-B_II"/>
</dbReference>
<evidence type="ECO:0008006" key="10">
    <source>
        <dbReference type="Google" id="ProtNLM"/>
    </source>
</evidence>